<dbReference type="Gene3D" id="1.10.287.1060">
    <property type="entry name" value="ESAT-6-like"/>
    <property type="match status" value="1"/>
</dbReference>
<dbReference type="EMBL" id="JAGGMR010000001">
    <property type="protein sequence ID" value="MBP2190835.1"/>
    <property type="molecule type" value="Genomic_DNA"/>
</dbReference>
<comment type="caution">
    <text evidence="1">The sequence shown here is derived from an EMBL/GenBank/DDBJ whole genome shotgun (WGS) entry which is preliminary data.</text>
</comment>
<accession>A0ABS4QI53</accession>
<evidence type="ECO:0000313" key="2">
    <source>
        <dbReference type="Proteomes" id="UP001519325"/>
    </source>
</evidence>
<sequence>MEAGVAMSIDTKIDGDPTSIRAVAAWLRDTLASQLSASADDLAKVKVQADSAWEGAAGDAFATKVRNTATKTDEFVTKVRGYATEFDTLAGQVQQAQADMETIRRNATAAGLSVKEQVIEKPSESDGDKIAAYNTAAQAAEEVRGKEGFWGSTWKNMQNDVKDKWFVVVGDLVNGAAGTLFTKHSSTLLANSAVLSSDALKTLIEAKNAPAGTPRAALYRDVDWSRTLFKNAGEALDDAAKAKANGAKIGLRAGGALAVVGVAYDIYNGKDPEQAIVSGVGGFAASVAAGAAIGTLIPVPVVGTAVGALGGAAVGLFTSGAIDSMYTNGLSVSSAVDGGANALEGAGNAIGGGVSKAWNAIF</sequence>
<evidence type="ECO:0000313" key="1">
    <source>
        <dbReference type="EMBL" id="MBP2190835.1"/>
    </source>
</evidence>
<keyword evidence="2" id="KW-1185">Reference proteome</keyword>
<reference evidence="1 2" key="1">
    <citation type="submission" date="2021-03" db="EMBL/GenBank/DDBJ databases">
        <title>Sequencing the genomes of 1000 actinobacteria strains.</title>
        <authorList>
            <person name="Klenk H.-P."/>
        </authorList>
    </citation>
    <scope>NUCLEOTIDE SEQUENCE [LARGE SCALE GENOMIC DNA]</scope>
    <source>
        <strain evidence="1 2">DSM 45516</strain>
    </source>
</reference>
<organism evidence="1 2">
    <name type="scientific">Nocardia goodfellowii</name>
    <dbReference type="NCBI Taxonomy" id="882446"/>
    <lineage>
        <taxon>Bacteria</taxon>
        <taxon>Bacillati</taxon>
        <taxon>Actinomycetota</taxon>
        <taxon>Actinomycetes</taxon>
        <taxon>Mycobacteriales</taxon>
        <taxon>Nocardiaceae</taxon>
        <taxon>Nocardia</taxon>
    </lineage>
</organism>
<gene>
    <name evidence="1" type="ORF">BJ987_003736</name>
</gene>
<name>A0ABS4QI53_9NOCA</name>
<dbReference type="RefSeq" id="WP_209891546.1">
    <property type="nucleotide sequence ID" value="NZ_JAGGMR010000001.1"/>
</dbReference>
<proteinExistence type="predicted"/>
<protein>
    <submittedName>
        <fullName evidence="1">Uncharacterized protein YukE</fullName>
    </submittedName>
</protein>
<dbReference type="Proteomes" id="UP001519325">
    <property type="component" value="Unassembled WGS sequence"/>
</dbReference>